<dbReference type="InterPro" id="IPR009506">
    <property type="entry name" value="YjiS-like"/>
</dbReference>
<organism evidence="2 3">
    <name type="scientific">Celeribacter persicus</name>
    <dbReference type="NCBI Taxonomy" id="1651082"/>
    <lineage>
        <taxon>Bacteria</taxon>
        <taxon>Pseudomonadati</taxon>
        <taxon>Pseudomonadota</taxon>
        <taxon>Alphaproteobacteria</taxon>
        <taxon>Rhodobacterales</taxon>
        <taxon>Roseobacteraceae</taxon>
        <taxon>Celeribacter</taxon>
    </lineage>
</organism>
<sequence>MATLTHTSGIAQPLFARLHDRLDALRTTIAHRRAQRAEADQVYRELSLMTDRELSDIGISRHVIRDIAREAGRLV</sequence>
<evidence type="ECO:0000313" key="3">
    <source>
        <dbReference type="Proteomes" id="UP000244077"/>
    </source>
</evidence>
<accession>A0A2T5HUF8</accession>
<proteinExistence type="predicted"/>
<keyword evidence="3" id="KW-1185">Reference proteome</keyword>
<comment type="caution">
    <text evidence="2">The sequence shown here is derived from an EMBL/GenBank/DDBJ whole genome shotgun (WGS) entry which is preliminary data.</text>
</comment>
<dbReference type="AlphaFoldDB" id="A0A2T5HUF8"/>
<dbReference type="EMBL" id="QAOH01000002">
    <property type="protein sequence ID" value="PTQ75232.1"/>
    <property type="molecule type" value="Genomic_DNA"/>
</dbReference>
<evidence type="ECO:0000259" key="1">
    <source>
        <dbReference type="Pfam" id="PF06568"/>
    </source>
</evidence>
<reference evidence="2 3" key="1">
    <citation type="submission" date="2018-04" db="EMBL/GenBank/DDBJ databases">
        <title>Genomic Encyclopedia of Archaeal and Bacterial Type Strains, Phase II (KMG-II): from individual species to whole genera.</title>
        <authorList>
            <person name="Goeker M."/>
        </authorList>
    </citation>
    <scope>NUCLEOTIDE SEQUENCE [LARGE SCALE GENOMIC DNA]</scope>
    <source>
        <strain evidence="2 3">DSM 100434</strain>
    </source>
</reference>
<feature type="domain" description="YjiS-like" evidence="1">
    <location>
        <begin position="30"/>
        <end position="61"/>
    </location>
</feature>
<dbReference type="RefSeq" id="WP_170109187.1">
    <property type="nucleotide sequence ID" value="NZ_QAOH01000002.1"/>
</dbReference>
<name>A0A2T5HUF8_9RHOB</name>
<evidence type="ECO:0000313" key="2">
    <source>
        <dbReference type="EMBL" id="PTQ75232.1"/>
    </source>
</evidence>
<dbReference type="Proteomes" id="UP000244077">
    <property type="component" value="Unassembled WGS sequence"/>
</dbReference>
<protein>
    <submittedName>
        <fullName evidence="2">Uncharacterized protein DUF1127</fullName>
    </submittedName>
</protein>
<gene>
    <name evidence="2" type="ORF">C8N42_102151</name>
</gene>
<dbReference type="Pfam" id="PF06568">
    <property type="entry name" value="YjiS-like"/>
    <property type="match status" value="1"/>
</dbReference>